<dbReference type="Pfam" id="PF13411">
    <property type="entry name" value="MerR_1"/>
    <property type="match status" value="1"/>
</dbReference>
<reference evidence="6" key="1">
    <citation type="submission" date="2020-06" db="EMBL/GenBank/DDBJ databases">
        <title>Characterization of fructooligosaccharide metabolism and fructooligosaccharide-degrading enzymes in human commensal butyrate producers.</title>
        <authorList>
            <person name="Tanno H."/>
            <person name="Fujii T."/>
            <person name="Hirano K."/>
            <person name="Maeno S."/>
            <person name="Tonozuka T."/>
            <person name="Sakamoto M."/>
            <person name="Ohkuma M."/>
            <person name="Tochio T."/>
            <person name="Endo A."/>
        </authorList>
    </citation>
    <scope>NUCLEOTIDE SEQUENCE</scope>
    <source>
        <strain evidence="6">JCM 31265</strain>
    </source>
</reference>
<dbReference type="SUPFAM" id="SSF55136">
    <property type="entry name" value="Probable bacterial effector-binding domain"/>
    <property type="match status" value="1"/>
</dbReference>
<dbReference type="InterPro" id="IPR011256">
    <property type="entry name" value="Reg_factor_effector_dom_sf"/>
</dbReference>
<dbReference type="Gene3D" id="3.20.80.10">
    <property type="entry name" value="Regulatory factor, effector binding domain"/>
    <property type="match status" value="1"/>
</dbReference>
<dbReference type="GO" id="GO:0003700">
    <property type="term" value="F:DNA-binding transcription factor activity"/>
    <property type="evidence" value="ECO:0007669"/>
    <property type="project" value="InterPro"/>
</dbReference>
<dbReference type="InterPro" id="IPR047057">
    <property type="entry name" value="MerR_fam"/>
</dbReference>
<evidence type="ECO:0000256" key="3">
    <source>
        <dbReference type="ARBA" id="ARBA00023125"/>
    </source>
</evidence>
<evidence type="ECO:0000313" key="7">
    <source>
        <dbReference type="Proteomes" id="UP000660047"/>
    </source>
</evidence>
<dbReference type="InterPro" id="IPR009061">
    <property type="entry name" value="DNA-bd_dom_put_sf"/>
</dbReference>
<comment type="caution">
    <text evidence="6">The sequence shown here is derived from an EMBL/GenBank/DDBJ whole genome shotgun (WGS) entry which is preliminary data.</text>
</comment>
<dbReference type="SUPFAM" id="SSF46955">
    <property type="entry name" value="Putative DNA-binding domain"/>
    <property type="match status" value="1"/>
</dbReference>
<dbReference type="SMART" id="SM00422">
    <property type="entry name" value="HTH_MERR"/>
    <property type="match status" value="1"/>
</dbReference>
<evidence type="ECO:0000313" key="6">
    <source>
        <dbReference type="EMBL" id="GFO95093.1"/>
    </source>
</evidence>
<dbReference type="Proteomes" id="UP000660047">
    <property type="component" value="Unassembled WGS sequence"/>
</dbReference>
<feature type="domain" description="HTH merR-type" evidence="5">
    <location>
        <begin position="8"/>
        <end position="78"/>
    </location>
</feature>
<dbReference type="RefSeq" id="WP_055222330.1">
    <property type="nucleotide sequence ID" value="NZ_BLYL01000014.1"/>
</dbReference>
<dbReference type="EMBL" id="BLYL01000014">
    <property type="protein sequence ID" value="GFO95093.1"/>
    <property type="molecule type" value="Genomic_DNA"/>
</dbReference>
<evidence type="ECO:0000256" key="1">
    <source>
        <dbReference type="ARBA" id="ARBA00022491"/>
    </source>
</evidence>
<dbReference type="PROSITE" id="PS50937">
    <property type="entry name" value="HTH_MERR_2"/>
    <property type="match status" value="1"/>
</dbReference>
<evidence type="ECO:0000256" key="4">
    <source>
        <dbReference type="ARBA" id="ARBA00023163"/>
    </source>
</evidence>
<keyword evidence="1" id="KW-0678">Repressor</keyword>
<dbReference type="Gene3D" id="1.10.1660.10">
    <property type="match status" value="1"/>
</dbReference>
<proteinExistence type="predicted"/>
<keyword evidence="4" id="KW-0804">Transcription</keyword>
<protein>
    <submittedName>
        <fullName evidence="6">MerR family transcriptional regulator</fullName>
    </submittedName>
</protein>
<dbReference type="GO" id="GO:0003677">
    <property type="term" value="F:DNA binding"/>
    <property type="evidence" value="ECO:0007669"/>
    <property type="project" value="UniProtKB-KW"/>
</dbReference>
<dbReference type="PANTHER" id="PTHR30204:SF69">
    <property type="entry name" value="MERR-FAMILY TRANSCRIPTIONAL REGULATOR"/>
    <property type="match status" value="1"/>
</dbReference>
<sequence length="267" mass="30431">MNHANKNLYQIGEVTKMLGVTRRMLLNYEDLGLLTPAYKNESSGFRYYSADNIVHIRIIKVLQGLGLSLSEINKYFNNTEKLEDVIERMTTLRSQLDLCIAQLQLRQSQTSEPEIRFITLPSFTAFCQEFKDSDLARKTEDLRKTFIEATKKYQLDTTGKMCTEVFIESTSEGRYVIPVAADPDTNDEHIKKLPQTAAICIYHRGPYENFDTVQKKLLDYAKENNLATCGYFRNSFMEGPPTHGANKDAYITQIALPIHKSSPFGSA</sequence>
<dbReference type="AlphaFoldDB" id="A0AAI9K420"/>
<organism evidence="6 7">
    <name type="scientific">Coprococcus eutactus</name>
    <dbReference type="NCBI Taxonomy" id="33043"/>
    <lineage>
        <taxon>Bacteria</taxon>
        <taxon>Bacillati</taxon>
        <taxon>Bacillota</taxon>
        <taxon>Clostridia</taxon>
        <taxon>Lachnospirales</taxon>
        <taxon>Lachnospiraceae</taxon>
        <taxon>Coprococcus</taxon>
    </lineage>
</organism>
<accession>A0AAI9K420</accession>
<gene>
    <name evidence="6" type="ORF">COEU31_21390</name>
</gene>
<keyword evidence="3" id="KW-0238">DNA-binding</keyword>
<keyword evidence="2" id="KW-0805">Transcription regulation</keyword>
<evidence type="ECO:0000259" key="5">
    <source>
        <dbReference type="PROSITE" id="PS50937"/>
    </source>
</evidence>
<name>A0AAI9K420_9FIRM</name>
<evidence type="ECO:0000256" key="2">
    <source>
        <dbReference type="ARBA" id="ARBA00023015"/>
    </source>
</evidence>
<dbReference type="InterPro" id="IPR000551">
    <property type="entry name" value="MerR-type_HTH_dom"/>
</dbReference>
<dbReference type="PANTHER" id="PTHR30204">
    <property type="entry name" value="REDOX-CYCLING DRUG-SENSING TRANSCRIPTIONAL ACTIVATOR SOXR"/>
    <property type="match status" value="1"/>
</dbReference>